<name>A0ABP3KLA7_9BACI</name>
<accession>A0ABP3KLA7</accession>
<protein>
    <submittedName>
        <fullName evidence="2">Uncharacterized protein</fullName>
    </submittedName>
</protein>
<sequence>MHHGDEVFITKSGKYYHYFDDDCPTTSSILKGKKQAKRVKEEDAKAMGLTLCKHCAKEYAEDKRERQGCGAAVLFLAAIGGTSLASFLQWFV</sequence>
<organism evidence="2 3">
    <name type="scientific">Salinibacillus aidingensis</name>
    <dbReference type="NCBI Taxonomy" id="237684"/>
    <lineage>
        <taxon>Bacteria</taxon>
        <taxon>Bacillati</taxon>
        <taxon>Bacillota</taxon>
        <taxon>Bacilli</taxon>
        <taxon>Bacillales</taxon>
        <taxon>Bacillaceae</taxon>
        <taxon>Salinibacillus</taxon>
    </lineage>
</organism>
<dbReference type="RefSeq" id="WP_343836867.1">
    <property type="nucleotide sequence ID" value="NZ_BAAADO010000001.1"/>
</dbReference>
<keyword evidence="1" id="KW-0812">Transmembrane</keyword>
<evidence type="ECO:0000313" key="3">
    <source>
        <dbReference type="Proteomes" id="UP001500880"/>
    </source>
</evidence>
<evidence type="ECO:0000256" key="1">
    <source>
        <dbReference type="SAM" id="Phobius"/>
    </source>
</evidence>
<keyword evidence="1" id="KW-1133">Transmembrane helix</keyword>
<feature type="transmembrane region" description="Helical" evidence="1">
    <location>
        <begin position="71"/>
        <end position="91"/>
    </location>
</feature>
<comment type="caution">
    <text evidence="2">The sequence shown here is derived from an EMBL/GenBank/DDBJ whole genome shotgun (WGS) entry which is preliminary data.</text>
</comment>
<gene>
    <name evidence="2" type="ORF">GCM10008986_03520</name>
</gene>
<dbReference type="Proteomes" id="UP001500880">
    <property type="component" value="Unassembled WGS sequence"/>
</dbReference>
<keyword evidence="1" id="KW-0472">Membrane</keyword>
<proteinExistence type="predicted"/>
<dbReference type="EMBL" id="BAAADO010000001">
    <property type="protein sequence ID" value="GAA0482019.1"/>
    <property type="molecule type" value="Genomic_DNA"/>
</dbReference>
<evidence type="ECO:0000313" key="2">
    <source>
        <dbReference type="EMBL" id="GAA0482019.1"/>
    </source>
</evidence>
<keyword evidence="3" id="KW-1185">Reference proteome</keyword>
<reference evidence="3" key="1">
    <citation type="journal article" date="2019" name="Int. J. Syst. Evol. Microbiol.">
        <title>The Global Catalogue of Microorganisms (GCM) 10K type strain sequencing project: providing services to taxonomists for standard genome sequencing and annotation.</title>
        <authorList>
            <consortium name="The Broad Institute Genomics Platform"/>
            <consortium name="The Broad Institute Genome Sequencing Center for Infectious Disease"/>
            <person name="Wu L."/>
            <person name="Ma J."/>
        </authorList>
    </citation>
    <scope>NUCLEOTIDE SEQUENCE [LARGE SCALE GENOMIC DNA]</scope>
    <source>
        <strain evidence="3">JCM 12389</strain>
    </source>
</reference>